<dbReference type="STRING" id="1352.AL014_11565"/>
<reference evidence="11 19" key="4">
    <citation type="submission" date="2017-02" db="EMBL/GenBank/DDBJ databases">
        <title>Clonality and virulence of isolates of VRE in Hematopoietic Stem Cell Transplanted (HSCT) patients.</title>
        <authorList>
            <person name="Marchi A.P."/>
            <person name="Martins R.C."/>
            <person name="Marie S.K."/>
            <person name="Levin A.S."/>
            <person name="Costa S.F."/>
        </authorList>
    </citation>
    <scope>NUCLEOTIDE SEQUENCE [LARGE SCALE GENOMIC DNA]</scope>
    <source>
        <strain evidence="11 19">LIM1759</strain>
    </source>
</reference>
<reference evidence="16 18" key="3">
    <citation type="submission" date="2016-04" db="EMBL/GenBank/DDBJ databases">
        <authorList>
            <person name="Millard A."/>
        </authorList>
    </citation>
    <scope>NUCLEOTIDE SEQUENCE [LARGE SCALE GENOMIC DNA]</scope>
    <source>
        <strain evidence="16">Isolate 22</strain>
    </source>
</reference>
<dbReference type="EMBL" id="LRHK01000001">
    <property type="protein sequence ID" value="KWX17510.1"/>
    <property type="molecule type" value="Genomic_DNA"/>
</dbReference>
<dbReference type="EMBL" id="JARPTX010000006">
    <property type="protein sequence ID" value="MDT2369088.1"/>
    <property type="molecule type" value="Genomic_DNA"/>
</dbReference>
<dbReference type="Proteomes" id="UP000183509">
    <property type="component" value="Unassembled WGS sequence"/>
</dbReference>
<dbReference type="EMBL" id="QHGU01000039">
    <property type="protein sequence ID" value="PZM55525.1"/>
    <property type="molecule type" value="Genomic_DNA"/>
</dbReference>
<evidence type="ECO:0000313" key="11">
    <source>
        <dbReference type="EMBL" id="OOL80383.1"/>
    </source>
</evidence>
<evidence type="ECO:0000313" key="13">
    <source>
        <dbReference type="EMBL" id="PZM55525.1"/>
    </source>
</evidence>
<dbReference type="EMBL" id="FKLM01000039">
    <property type="protein sequence ID" value="SAZ24482.1"/>
    <property type="molecule type" value="Genomic_DNA"/>
</dbReference>
<dbReference type="Pfam" id="PF04172">
    <property type="entry name" value="LrgB"/>
    <property type="match status" value="1"/>
</dbReference>
<reference evidence="12 20" key="5">
    <citation type="submission" date="2017-10" db="EMBL/GenBank/DDBJ databases">
        <title>Draft genomes of the Enterococcus faecium isolated from human feces before and after Helicobacter pylori eradication therapy.</title>
        <authorList>
            <person name="Prianichniikov N.A."/>
            <person name="Glushchenko O.E."/>
            <person name="Malakhova M.V."/>
        </authorList>
    </citation>
    <scope>NUCLEOTIDE SEQUENCE [LARGE SCALE GENOMIC DNA]</scope>
    <source>
        <strain evidence="12 20">Hp_5-7</strain>
    </source>
</reference>
<accession>A0A132P5B4</accession>
<evidence type="ECO:0000256" key="1">
    <source>
        <dbReference type="ARBA" id="ARBA00004141"/>
    </source>
</evidence>
<evidence type="ECO:0000256" key="5">
    <source>
        <dbReference type="SAM" id="Phobius"/>
    </source>
</evidence>
<reference evidence="15 23" key="6">
    <citation type="submission" date="2017-12" db="EMBL/GenBank/DDBJ databases">
        <title>A pool of 800 enterococci isolated from chicken carcass rinse samples from New Zealand.</title>
        <authorList>
            <person name="Zhang J."/>
            <person name="Rogers L."/>
            <person name="Midwinter A."/>
            <person name="French N."/>
        </authorList>
    </citation>
    <scope>NUCLEOTIDE SEQUENCE [LARGE SCALE GENOMIC DNA]</scope>
    <source>
        <strain evidence="15 23">EN697</strain>
    </source>
</reference>
<dbReference type="PATRIC" id="fig|1352.1358.peg.138"/>
<evidence type="ECO:0000256" key="4">
    <source>
        <dbReference type="ARBA" id="ARBA00023136"/>
    </source>
</evidence>
<evidence type="ECO:0000313" key="19">
    <source>
        <dbReference type="Proteomes" id="UP000191171"/>
    </source>
</evidence>
<evidence type="ECO:0000313" key="9">
    <source>
        <dbReference type="EMBL" id="MDC4248694.1"/>
    </source>
</evidence>
<evidence type="ECO:0000313" key="10">
    <source>
        <dbReference type="EMBL" id="MDT2369088.1"/>
    </source>
</evidence>
<evidence type="ECO:0000313" key="14">
    <source>
        <dbReference type="EMBL" id="RBS31311.1"/>
    </source>
</evidence>
<dbReference type="PANTHER" id="PTHR30249">
    <property type="entry name" value="PUTATIVE SEROTONIN TRANSPORTER"/>
    <property type="match status" value="1"/>
</dbReference>
<dbReference type="Proteomes" id="UP000191171">
    <property type="component" value="Unassembled WGS sequence"/>
</dbReference>
<dbReference type="Proteomes" id="UP000224303">
    <property type="component" value="Unassembled WGS sequence"/>
</dbReference>
<evidence type="ECO:0000256" key="2">
    <source>
        <dbReference type="ARBA" id="ARBA00022692"/>
    </source>
</evidence>
<dbReference type="Proteomes" id="UP001260956">
    <property type="component" value="Unassembled WGS sequence"/>
</dbReference>
<feature type="transmembrane region" description="Helical" evidence="5">
    <location>
        <begin position="148"/>
        <end position="172"/>
    </location>
</feature>
<dbReference type="Proteomes" id="UP000289562">
    <property type="component" value="Unassembled WGS sequence"/>
</dbReference>
<evidence type="ECO:0000313" key="20">
    <source>
        <dbReference type="Proteomes" id="UP000224303"/>
    </source>
</evidence>
<keyword evidence="3 5" id="KW-1133">Transmembrane helix</keyword>
<dbReference type="Proteomes" id="UP001141166">
    <property type="component" value="Unassembled WGS sequence"/>
</dbReference>
<reference evidence="8" key="9">
    <citation type="journal article" date="2022" name="J. Anim. Sci.">
        <title>Whole genome sequence analyses-based assessment of virulence potential and antimicrobial susceptibilities and resistance of Enterococcus faecium strains isolated from commercial swine and cattle probiotic products.</title>
        <authorList>
            <person name="Shridhar P.B."/>
            <person name="Amachawadi R.G."/>
            <person name="Tokach M."/>
            <person name="Patel I."/>
            <person name="Gangiredla J."/>
            <person name="Mammel M."/>
            <person name="Nagaraja T.G."/>
        </authorList>
    </citation>
    <scope>NUCLEOTIDE SEQUENCE</scope>
    <source>
        <strain evidence="8">EF215</strain>
    </source>
</reference>
<evidence type="ECO:0000313" key="24">
    <source>
        <dbReference type="Proteomes" id="UP000469871"/>
    </source>
</evidence>
<keyword evidence="4 5" id="KW-0472">Membrane</keyword>
<gene>
    <name evidence="7" type="ORF">AWT83_02905</name>
    <name evidence="11" type="ORF">B1P95_11380</name>
    <name evidence="12" type="ORF">CQR37_11000</name>
    <name evidence="15" type="ORF">CYQ77_10155</name>
    <name evidence="13" type="ORF">DKP91_08870</name>
    <name evidence="16" type="ORF">DTPHA_602030</name>
    <name evidence="14" type="ORF">EB12_01496</name>
    <name evidence="6" type="ORF">GBM73_09085</name>
    <name evidence="8" type="ORF">KYX88_02835</name>
    <name evidence="9" type="ORF">M3X98_11680</name>
    <name evidence="10" type="ORF">P6Z85_02665</name>
</gene>
<reference evidence="14 22" key="1">
    <citation type="submission" date="2015-06" db="EMBL/GenBank/DDBJ databases">
        <title>The Genome Sequence of Enterococcus faecium 131EA1.</title>
        <authorList>
            <consortium name="The Broad Institute Genomics Platform"/>
            <consortium name="The Broad Institute Genome Sequencing Center for Infectious Disease"/>
            <person name="Earl A.M."/>
            <person name="Van Tyne D."/>
            <person name="Lebreton F."/>
            <person name="Saavedra J.T."/>
            <person name="Gilmore M.S."/>
            <person name="Manson Mcguire A."/>
            <person name="Clock S."/>
            <person name="Crupain M."/>
            <person name="Rangan U."/>
            <person name="Young S."/>
            <person name="Abouelleil A."/>
            <person name="Cao P."/>
            <person name="Chapman S.B."/>
            <person name="Griggs A."/>
            <person name="Priest M."/>
            <person name="Shea T."/>
            <person name="Wortman J."/>
            <person name="Nusbaum C."/>
            <person name="Birren B."/>
        </authorList>
    </citation>
    <scope>NUCLEOTIDE SEQUENCE [LARGE SCALE GENOMIC DNA]</scope>
    <source>
        <strain evidence="14 22">131EA1</strain>
    </source>
</reference>
<evidence type="ECO:0000313" key="6">
    <source>
        <dbReference type="EMBL" id="KAB7577466.1"/>
    </source>
</evidence>
<feature type="transmembrane region" description="Helical" evidence="5">
    <location>
        <begin position="93"/>
        <end position="116"/>
    </location>
</feature>
<dbReference type="EMBL" id="LEQJ01000009">
    <property type="protein sequence ID" value="RBS31311.1"/>
    <property type="molecule type" value="Genomic_DNA"/>
</dbReference>
<evidence type="ECO:0000313" key="23">
    <source>
        <dbReference type="Proteomes" id="UP000289562"/>
    </source>
</evidence>
<dbReference type="Proteomes" id="UP001139644">
    <property type="component" value="Unassembled WGS sequence"/>
</dbReference>
<proteinExistence type="predicted"/>
<dbReference type="EMBL" id="JAIFOC010000021">
    <property type="protein sequence ID" value="MBX4221785.1"/>
    <property type="molecule type" value="Genomic_DNA"/>
</dbReference>
<dbReference type="Proteomes" id="UP000070452">
    <property type="component" value="Unassembled WGS sequence"/>
</dbReference>
<comment type="subcellular location">
    <subcellularLocation>
        <location evidence="1">Membrane</location>
        <topology evidence="1">Multi-pass membrane protein</topology>
    </subcellularLocation>
</comment>
<reference evidence="7 17" key="2">
    <citation type="submission" date="2016-01" db="EMBL/GenBank/DDBJ databases">
        <title>Molecular Mechanisms for transfer of large genomic segments between Enterococcus faecium strains.</title>
        <authorList>
            <person name="Garcia-Solache M.A."/>
            <person name="Lebreton F."/>
            <person name="Mclaughlin R.E."/>
            <person name="Whiteaker J.D."/>
            <person name="Gilmore M.S."/>
            <person name="Rice L.B."/>
        </authorList>
    </citation>
    <scope>NUCLEOTIDE SEQUENCE [LARGE SCALE GENOMIC DNA]</scope>
    <source>
        <strain evidence="7 17">D344RRF x C68</strain>
    </source>
</reference>
<evidence type="ECO:0000313" key="18">
    <source>
        <dbReference type="Proteomes" id="UP000183509"/>
    </source>
</evidence>
<dbReference type="AlphaFoldDB" id="A0A132P5B4"/>
<evidence type="ECO:0000313" key="15">
    <source>
        <dbReference type="EMBL" id="RXU86372.1"/>
    </source>
</evidence>
<dbReference type="GeneID" id="66453141"/>
<feature type="transmembrane region" description="Helical" evidence="5">
    <location>
        <begin position="205"/>
        <end position="226"/>
    </location>
</feature>
<dbReference type="RefSeq" id="WP_002294273.1">
    <property type="nucleotide sequence ID" value="NZ_AP019394.1"/>
</dbReference>
<organism evidence="7 17">
    <name type="scientific">Enterococcus faecium</name>
    <name type="common">Streptococcus faecium</name>
    <dbReference type="NCBI Taxonomy" id="1352"/>
    <lineage>
        <taxon>Bacteria</taxon>
        <taxon>Bacillati</taxon>
        <taxon>Bacillota</taxon>
        <taxon>Bacilli</taxon>
        <taxon>Lactobacillales</taxon>
        <taxon>Enterococcaceae</taxon>
        <taxon>Enterococcus</taxon>
    </lineage>
</organism>
<dbReference type="OMA" id="AQFVHFM"/>
<evidence type="ECO:0000313" key="12">
    <source>
        <dbReference type="EMBL" id="PHL20959.1"/>
    </source>
</evidence>
<dbReference type="EMBL" id="PCGC01000028">
    <property type="protein sequence ID" value="PHL20959.1"/>
    <property type="molecule type" value="Genomic_DNA"/>
</dbReference>
<dbReference type="GO" id="GO:0016020">
    <property type="term" value="C:membrane"/>
    <property type="evidence" value="ECO:0007669"/>
    <property type="project" value="UniProtKB-SubCell"/>
</dbReference>
<sequence length="233" mass="25059">MTEFFVNPLFGLSLTLGVYVLSDKFLRKYKLPVLNPLVLSIVVIILFLHFSGISYKDYNIGGNFLTMLITPATVALAIPLYKNFRLLKENFYPVMAAILAGIVANCLVSVGFGYFFSLHKEMVISLLPKSVTTAISVDLSHTMGGVNAVTLAIVVSTGIFGSLIATHIFRLFKIESPVARGVALGSTSHAIGTAKAIEIGEIEGIISGLAICVNGILTVLLLPLFFQPFAGLF</sequence>
<evidence type="ECO:0000313" key="16">
    <source>
        <dbReference type="EMBL" id="SAZ24482.1"/>
    </source>
</evidence>
<dbReference type="EMBL" id="MVGJ01000069">
    <property type="protein sequence ID" value="OOL80383.1"/>
    <property type="molecule type" value="Genomic_DNA"/>
</dbReference>
<dbReference type="EMBL" id="WEFP01000001">
    <property type="protein sequence ID" value="KAB7577466.1"/>
    <property type="molecule type" value="Genomic_DNA"/>
</dbReference>
<feature type="transmembrane region" description="Helical" evidence="5">
    <location>
        <begin position="34"/>
        <end position="54"/>
    </location>
</feature>
<dbReference type="InterPro" id="IPR007300">
    <property type="entry name" value="CidB/LrgB"/>
</dbReference>
<dbReference type="EMBL" id="JAMWMK010000022">
    <property type="protein sequence ID" value="MDC4248694.1"/>
    <property type="molecule type" value="Genomic_DNA"/>
</dbReference>
<reference evidence="6 24" key="8">
    <citation type="submission" date="2019-10" db="EMBL/GenBank/DDBJ databases">
        <title>Evolutionary dynamics of vancomycin-resistant Enterococcus faecium during gastrointestinal tract colonization and bloodstream infection in immunocompromised pediatric patients.</title>
        <authorList>
            <person name="Chilambi G.S."/>
            <person name="Nordstrom H.R."/>
            <person name="Evans D.R."/>
            <person name="Ferrolino J."/>
            <person name="Hayden R.T."/>
            <person name="Maron G.M."/>
            <person name="Vo A.N."/>
            <person name="Gilmore M.S."/>
            <person name="Wolf J."/>
            <person name="Rosch J.W."/>
            <person name="Van Tyne D."/>
        </authorList>
    </citation>
    <scope>NUCLEOTIDE SEQUENCE [LARGE SCALE GENOMIC DNA]</scope>
    <source>
        <strain evidence="6 24">VRECG27</strain>
    </source>
</reference>
<dbReference type="Proteomes" id="UP000249070">
    <property type="component" value="Unassembled WGS sequence"/>
</dbReference>
<evidence type="ECO:0000313" key="7">
    <source>
        <dbReference type="EMBL" id="KWX17510.1"/>
    </source>
</evidence>
<feature type="transmembrane region" description="Helical" evidence="5">
    <location>
        <begin position="60"/>
        <end position="81"/>
    </location>
</feature>
<reference evidence="10" key="11">
    <citation type="submission" date="2023-03" db="EMBL/GenBank/DDBJ databases">
        <authorList>
            <person name="Shen W."/>
            <person name="Cai J."/>
        </authorList>
    </citation>
    <scope>NUCLEOTIDE SEQUENCE</scope>
    <source>
        <strain evidence="10">B1010-2</strain>
    </source>
</reference>
<evidence type="ECO:0000313" key="17">
    <source>
        <dbReference type="Proteomes" id="UP000070452"/>
    </source>
</evidence>
<evidence type="ECO:0000256" key="3">
    <source>
        <dbReference type="ARBA" id="ARBA00022989"/>
    </source>
</evidence>
<name>A0A132P5B4_ENTFC</name>
<reference evidence="13 21" key="7">
    <citation type="submission" date="2018-05" db="EMBL/GenBank/DDBJ databases">
        <title>Vancomycin-resistant Enterococcus faecium strain from Chelyabinsk, Russia.</title>
        <authorList>
            <person name="Gostev V."/>
            <person name="Goncharov A."/>
            <person name="Kolodzhieva V."/>
            <person name="Suvorov A."/>
            <person name="Sidorenko S."/>
            <person name="Zueva L."/>
        </authorList>
    </citation>
    <scope>NUCLEOTIDE SEQUENCE [LARGE SCALE GENOMIC DNA]</scope>
    <source>
        <strain evidence="13 21">20</strain>
    </source>
</reference>
<evidence type="ECO:0000313" key="8">
    <source>
        <dbReference type="EMBL" id="MBX4221785.1"/>
    </source>
</evidence>
<protein>
    <submittedName>
        <fullName evidence="6">LrgB family protein</fullName>
    </submittedName>
</protein>
<dbReference type="Proteomes" id="UP000469871">
    <property type="component" value="Unassembled WGS sequence"/>
</dbReference>
<feature type="transmembrane region" description="Helical" evidence="5">
    <location>
        <begin position="6"/>
        <end position="22"/>
    </location>
</feature>
<dbReference type="EMBL" id="PJVH01000034">
    <property type="protein sequence ID" value="RXU86372.1"/>
    <property type="molecule type" value="Genomic_DNA"/>
</dbReference>
<comment type="caution">
    <text evidence="7">The sequence shown here is derived from an EMBL/GenBank/DDBJ whole genome shotgun (WGS) entry which is preliminary data.</text>
</comment>
<evidence type="ECO:0000313" key="21">
    <source>
        <dbReference type="Proteomes" id="UP000249070"/>
    </source>
</evidence>
<keyword evidence="2 5" id="KW-0812">Transmembrane</keyword>
<dbReference type="PANTHER" id="PTHR30249:SF0">
    <property type="entry name" value="PLASTIDAL GLYCOLATE_GLYCERATE TRANSLOCATOR 1, CHLOROPLASTIC"/>
    <property type="match status" value="1"/>
</dbReference>
<reference evidence="9" key="10">
    <citation type="submission" date="2022-05" db="EMBL/GenBank/DDBJ databases">
        <title>Draft genome sequences of Clostridium perfringens strains isolated from Peru.</title>
        <authorList>
            <person name="Hurtado R."/>
            <person name="Lima L."/>
            <person name="Sousa T."/>
            <person name="Jaiswal A.K."/>
            <person name="Tiwari S."/>
            <person name="Maturrano L."/>
            <person name="Brenig B."/>
            <person name="Azevedo V."/>
        </authorList>
    </citation>
    <scope>NUCLEOTIDE SEQUENCE</scope>
    <source>
        <strain evidence="9">CP4</strain>
    </source>
</reference>
<evidence type="ECO:0000313" key="22">
    <source>
        <dbReference type="Proteomes" id="UP000253144"/>
    </source>
</evidence>
<dbReference type="Proteomes" id="UP000253144">
    <property type="component" value="Unassembled WGS sequence"/>
</dbReference>